<sequence>MSEATGQIRRITAAIIFDDGSAGPVSENEIHDLGKETTTDIHSHAVFEAGKKPVLFNSEQTKDRSESFTDKESTSGG</sequence>
<dbReference type="Proteomes" id="UP000003155">
    <property type="component" value="Unassembled WGS sequence"/>
</dbReference>
<organism evidence="2 3">
    <name type="scientific">Prevotella denticola CRIS 18C-A</name>
    <dbReference type="NCBI Taxonomy" id="944557"/>
    <lineage>
        <taxon>Bacteria</taxon>
        <taxon>Pseudomonadati</taxon>
        <taxon>Bacteroidota</taxon>
        <taxon>Bacteroidia</taxon>
        <taxon>Bacteroidales</taxon>
        <taxon>Prevotellaceae</taxon>
        <taxon>Prevotella</taxon>
    </lineage>
</organism>
<name>F0H8U6_9BACT</name>
<dbReference type="AlphaFoldDB" id="F0H8U6"/>
<evidence type="ECO:0000256" key="1">
    <source>
        <dbReference type="SAM" id="MobiDB-lite"/>
    </source>
</evidence>
<feature type="compositionally biased region" description="Basic and acidic residues" evidence="1">
    <location>
        <begin position="60"/>
        <end position="77"/>
    </location>
</feature>
<feature type="region of interest" description="Disordered" evidence="1">
    <location>
        <begin position="52"/>
        <end position="77"/>
    </location>
</feature>
<protein>
    <submittedName>
        <fullName evidence="2">Conserved domain protein</fullName>
    </submittedName>
</protein>
<dbReference type="EMBL" id="AEXO01000095">
    <property type="protein sequence ID" value="EGC85668.1"/>
    <property type="molecule type" value="Genomic_DNA"/>
</dbReference>
<evidence type="ECO:0000313" key="2">
    <source>
        <dbReference type="EMBL" id="EGC85668.1"/>
    </source>
</evidence>
<keyword evidence="3" id="KW-1185">Reference proteome</keyword>
<comment type="caution">
    <text evidence="2">The sequence shown here is derived from an EMBL/GenBank/DDBJ whole genome shotgun (WGS) entry which is preliminary data.</text>
</comment>
<proteinExistence type="predicted"/>
<evidence type="ECO:0000313" key="3">
    <source>
        <dbReference type="Proteomes" id="UP000003155"/>
    </source>
</evidence>
<accession>F0H8U6</accession>
<gene>
    <name evidence="2" type="ORF">HMPREF9303_2596</name>
</gene>
<reference evidence="2 3" key="1">
    <citation type="submission" date="2011-02" db="EMBL/GenBank/DDBJ databases">
        <authorList>
            <person name="Durkin A.S."/>
            <person name="Madupu R."/>
            <person name="Torralba M."/>
            <person name="Gillis M."/>
            <person name="Methe B."/>
            <person name="Sutton G."/>
            <person name="Nelson K.E."/>
        </authorList>
    </citation>
    <scope>NUCLEOTIDE SEQUENCE [LARGE SCALE GENOMIC DNA]</scope>
    <source>
        <strain evidence="2 3">CRIS 18C-A</strain>
    </source>
</reference>